<keyword evidence="2" id="KW-1185">Reference proteome</keyword>
<sequence>MDENERTERFTDEELAFLRFAQFGELPPRVHPSEMIETVDTVEWDLPKIHRPYDLGPEGPLNAH</sequence>
<organism evidence="1 2">
    <name type="scientific">Kibdelosporangium banguiense</name>
    <dbReference type="NCBI Taxonomy" id="1365924"/>
    <lineage>
        <taxon>Bacteria</taxon>
        <taxon>Bacillati</taxon>
        <taxon>Actinomycetota</taxon>
        <taxon>Actinomycetes</taxon>
        <taxon>Pseudonocardiales</taxon>
        <taxon>Pseudonocardiaceae</taxon>
        <taxon>Kibdelosporangium</taxon>
    </lineage>
</organism>
<protein>
    <submittedName>
        <fullName evidence="1">Uncharacterized protein</fullName>
    </submittedName>
</protein>
<dbReference type="Proteomes" id="UP001519332">
    <property type="component" value="Unassembled WGS sequence"/>
</dbReference>
<comment type="caution">
    <text evidence="1">The sequence shown here is derived from an EMBL/GenBank/DDBJ whole genome shotgun (WGS) entry which is preliminary data.</text>
</comment>
<reference evidence="1 2" key="1">
    <citation type="submission" date="2021-03" db="EMBL/GenBank/DDBJ databases">
        <title>Sequencing the genomes of 1000 actinobacteria strains.</title>
        <authorList>
            <person name="Klenk H.-P."/>
        </authorList>
    </citation>
    <scope>NUCLEOTIDE SEQUENCE [LARGE SCALE GENOMIC DNA]</scope>
    <source>
        <strain evidence="1 2">DSM 46670</strain>
    </source>
</reference>
<accession>A0ABS4TQK7</accession>
<name>A0ABS4TQK7_9PSEU</name>
<dbReference type="EMBL" id="JAGINW010000001">
    <property type="protein sequence ID" value="MBP2326156.1"/>
    <property type="molecule type" value="Genomic_DNA"/>
</dbReference>
<evidence type="ECO:0000313" key="1">
    <source>
        <dbReference type="EMBL" id="MBP2326156.1"/>
    </source>
</evidence>
<evidence type="ECO:0000313" key="2">
    <source>
        <dbReference type="Proteomes" id="UP001519332"/>
    </source>
</evidence>
<proteinExistence type="predicted"/>
<gene>
    <name evidence="1" type="ORF">JOF56_006541</name>
</gene>
<dbReference type="RefSeq" id="WP_209643253.1">
    <property type="nucleotide sequence ID" value="NZ_JAGINW010000001.1"/>
</dbReference>